<accession>A0A5C1QHV4</accession>
<reference evidence="2 3" key="1">
    <citation type="submission" date="2019-02" db="EMBL/GenBank/DDBJ databases">
        <title>Complete Genome Sequence and Methylome Analysis of free living Spirochaetas.</title>
        <authorList>
            <person name="Fomenkov A."/>
            <person name="Dubinina G."/>
            <person name="Leshcheva N."/>
            <person name="Mikheeva N."/>
            <person name="Grabovich M."/>
            <person name="Vincze T."/>
            <person name="Roberts R.J."/>
        </authorList>
    </citation>
    <scope>NUCLEOTIDE SEQUENCE [LARGE SCALE GENOMIC DNA]</scope>
    <source>
        <strain evidence="2 3">K2</strain>
    </source>
</reference>
<keyword evidence="1" id="KW-0812">Transmembrane</keyword>
<evidence type="ECO:0000313" key="2">
    <source>
        <dbReference type="EMBL" id="QEN07725.1"/>
    </source>
</evidence>
<dbReference type="OrthoDB" id="362894at2"/>
<dbReference type="KEGG" id="ock:EXM22_06875"/>
<organism evidence="2 3">
    <name type="scientific">Oceanispirochaeta crateris</name>
    <dbReference type="NCBI Taxonomy" id="2518645"/>
    <lineage>
        <taxon>Bacteria</taxon>
        <taxon>Pseudomonadati</taxon>
        <taxon>Spirochaetota</taxon>
        <taxon>Spirochaetia</taxon>
        <taxon>Spirochaetales</taxon>
        <taxon>Spirochaetaceae</taxon>
        <taxon>Oceanispirochaeta</taxon>
    </lineage>
</organism>
<sequence length="139" mass="15529">MTAPRIIGLVLLLIQAAVLPSQEMNGPLTEPLPYQDVEFPEWAHDARRFEVILFGSFPLTYIMSSLVYEVATYAGTGFNSEFSLASEKKQDELKFLLITSAALSGVIAVGDLIIAKIIKNQSRNQENEYPEFVEEEKSE</sequence>
<dbReference type="Proteomes" id="UP000324209">
    <property type="component" value="Chromosome"/>
</dbReference>
<keyword evidence="1" id="KW-0472">Membrane</keyword>
<keyword evidence="1" id="KW-1133">Transmembrane helix</keyword>
<feature type="transmembrane region" description="Helical" evidence="1">
    <location>
        <begin position="95"/>
        <end position="115"/>
    </location>
</feature>
<proteinExistence type="predicted"/>
<keyword evidence="3" id="KW-1185">Reference proteome</keyword>
<dbReference type="EMBL" id="CP036150">
    <property type="protein sequence ID" value="QEN07725.1"/>
    <property type="molecule type" value="Genomic_DNA"/>
</dbReference>
<dbReference type="AlphaFoldDB" id="A0A5C1QHV4"/>
<evidence type="ECO:0000256" key="1">
    <source>
        <dbReference type="SAM" id="Phobius"/>
    </source>
</evidence>
<protein>
    <submittedName>
        <fullName evidence="2">Uncharacterized protein</fullName>
    </submittedName>
</protein>
<dbReference type="RefSeq" id="WP_149485805.1">
    <property type="nucleotide sequence ID" value="NZ_CP036150.1"/>
</dbReference>
<evidence type="ECO:0000313" key="3">
    <source>
        <dbReference type="Proteomes" id="UP000324209"/>
    </source>
</evidence>
<name>A0A5C1QHV4_9SPIO</name>
<gene>
    <name evidence="2" type="ORF">EXM22_06875</name>
</gene>